<dbReference type="RefSeq" id="WP_096236031.1">
    <property type="nucleotide sequence ID" value="NZ_CP023422.1"/>
</dbReference>
<name>A0A290WYH4_9BURK</name>
<dbReference type="Proteomes" id="UP000218437">
    <property type="component" value="Chromosome"/>
</dbReference>
<dbReference type="PANTHER" id="PTHR43267">
    <property type="entry name" value="TRNA THREONYLCARBAMOYLADENOSINE DEHYDRATASE"/>
    <property type="match status" value="1"/>
</dbReference>
<dbReference type="GO" id="GO:0061503">
    <property type="term" value="F:tRNA threonylcarbamoyladenosine dehydratase"/>
    <property type="evidence" value="ECO:0007669"/>
    <property type="project" value="TreeGrafter"/>
</dbReference>
<dbReference type="SUPFAM" id="SSF69572">
    <property type="entry name" value="Activating enzymes of the ubiquitin-like proteins"/>
    <property type="match status" value="1"/>
</dbReference>
<gene>
    <name evidence="3" type="ORF">CNX70_18695</name>
</gene>
<feature type="domain" description="Prokaryotic E2 family B" evidence="2">
    <location>
        <begin position="44"/>
        <end position="141"/>
    </location>
</feature>
<sequence>MTKMTATNKISEVVEALSHYEFRYESTSDGFLEFQGVLRHEECAYDCEMYIAKDFASLPLIRLKAIPGILGAVAPHLSAMGWLCYLSRSSTVINIFDPVGQTIAFVKRAEYVLGQILDGSVVDDLADEFFAYWGSSSNSCFFDVDDFESKSLHLLWGFEKSESNQAFLSNDLVRTKMKAAALGRNIFQNRIPVLAFVSPIPPQASLVHWPISNLGEFLSWQRHLDGPTSYRIEAAIKNTVRCGAPGVVVAIKSPRFIYSLVILFTKSGKLKEKKVSLDELRESIAMPYFGSRIDDKFIVERNVPSMKTLAEKRIALVGCGTIGGYLADLLVRAGAGSGGGELVLIDNDILTTGNLGRHILGFSDVGKNKARGMARKFLRDTPGANVKSIQLDAKEVNLTKMDLVIDATGEESLGYILEPKYRAAQARLSAWIEGPGIAVRGHLKTERGQACGYCLANYAQEGQYHATVEPMPKIYAGQGCEQEYVPFPATVSIQAACLALDMALDWAAGNQTSTLRTRVVVPGYTCQPDSSPPSIEGCPACDS</sequence>
<accession>A0A290WYH4</accession>
<dbReference type="GO" id="GO:0008641">
    <property type="term" value="F:ubiquitin-like modifier activating enzyme activity"/>
    <property type="evidence" value="ECO:0007669"/>
    <property type="project" value="InterPro"/>
</dbReference>
<evidence type="ECO:0000259" key="1">
    <source>
        <dbReference type="Pfam" id="PF00899"/>
    </source>
</evidence>
<dbReference type="GO" id="GO:0061504">
    <property type="term" value="P:cyclic threonylcarbamoyladenosine biosynthetic process"/>
    <property type="evidence" value="ECO:0007669"/>
    <property type="project" value="TreeGrafter"/>
</dbReference>
<protein>
    <submittedName>
        <fullName evidence="3">Thiamine biosynthesis protein ThiF</fullName>
    </submittedName>
</protein>
<dbReference type="Gene3D" id="3.40.50.720">
    <property type="entry name" value="NAD(P)-binding Rossmann-like Domain"/>
    <property type="match status" value="1"/>
</dbReference>
<organism evidence="3 4">
    <name type="scientific">Janthinobacterium svalbardensis</name>
    <dbReference type="NCBI Taxonomy" id="368607"/>
    <lineage>
        <taxon>Bacteria</taxon>
        <taxon>Pseudomonadati</taxon>
        <taxon>Pseudomonadota</taxon>
        <taxon>Betaproteobacteria</taxon>
        <taxon>Burkholderiales</taxon>
        <taxon>Oxalobacteraceae</taxon>
        <taxon>Janthinobacterium</taxon>
    </lineage>
</organism>
<dbReference type="Pfam" id="PF00899">
    <property type="entry name" value="ThiF"/>
    <property type="match status" value="1"/>
</dbReference>
<keyword evidence="4" id="KW-1185">Reference proteome</keyword>
<evidence type="ECO:0000313" key="4">
    <source>
        <dbReference type="Proteomes" id="UP000218437"/>
    </source>
</evidence>
<feature type="domain" description="THIF-type NAD/FAD binding fold" evidence="1">
    <location>
        <begin position="304"/>
        <end position="506"/>
    </location>
</feature>
<dbReference type="InterPro" id="IPR045886">
    <property type="entry name" value="ThiF/MoeB/HesA"/>
</dbReference>
<dbReference type="EMBL" id="CP023422">
    <property type="protein sequence ID" value="ATD61959.1"/>
    <property type="molecule type" value="Genomic_DNA"/>
</dbReference>
<dbReference type="Pfam" id="PF14461">
    <property type="entry name" value="Prok-E2_B"/>
    <property type="match status" value="1"/>
</dbReference>
<dbReference type="KEGG" id="jsv:CNX70_18695"/>
<evidence type="ECO:0000259" key="2">
    <source>
        <dbReference type="Pfam" id="PF14461"/>
    </source>
</evidence>
<dbReference type="InterPro" id="IPR000594">
    <property type="entry name" value="ThiF_NAD_FAD-bd"/>
</dbReference>
<dbReference type="CDD" id="cd01483">
    <property type="entry name" value="E1_enzyme_family"/>
    <property type="match status" value="1"/>
</dbReference>
<dbReference type="PANTHER" id="PTHR43267:SF1">
    <property type="entry name" value="TRNA THREONYLCARBAMOYLADENOSINE DEHYDRATASE"/>
    <property type="match status" value="1"/>
</dbReference>
<evidence type="ECO:0000313" key="3">
    <source>
        <dbReference type="EMBL" id="ATD61959.1"/>
    </source>
</evidence>
<dbReference type="AlphaFoldDB" id="A0A290WYH4"/>
<proteinExistence type="predicted"/>
<reference evidence="3 4" key="1">
    <citation type="submission" date="2017-09" db="EMBL/GenBank/DDBJ databases">
        <title>Complete genome sequence of Janthinobacterium svalbardensis PAMC 27463.</title>
        <authorList>
            <person name="Cho Y.-J."/>
            <person name="Cho A."/>
            <person name="Kim O.-S."/>
            <person name="Lee J.-I."/>
        </authorList>
    </citation>
    <scope>NUCLEOTIDE SEQUENCE [LARGE SCALE GENOMIC DNA]</scope>
    <source>
        <strain evidence="3 4">PAMC 27463</strain>
    </source>
</reference>
<dbReference type="InterPro" id="IPR032701">
    <property type="entry name" value="Prok-E2_B_dom"/>
</dbReference>
<dbReference type="InterPro" id="IPR035985">
    <property type="entry name" value="Ubiquitin-activating_enz"/>
</dbReference>